<evidence type="ECO:0000313" key="3">
    <source>
        <dbReference type="Proteomes" id="UP000041254"/>
    </source>
</evidence>
<name>A0A0G4H579_VITBC</name>
<keyword evidence="3" id="KW-1185">Reference proteome</keyword>
<feature type="compositionally biased region" description="Low complexity" evidence="1">
    <location>
        <begin position="1"/>
        <end position="13"/>
    </location>
</feature>
<organism evidence="2 3">
    <name type="scientific">Vitrella brassicaformis (strain CCMP3155)</name>
    <dbReference type="NCBI Taxonomy" id="1169540"/>
    <lineage>
        <taxon>Eukaryota</taxon>
        <taxon>Sar</taxon>
        <taxon>Alveolata</taxon>
        <taxon>Colpodellida</taxon>
        <taxon>Vitrellaceae</taxon>
        <taxon>Vitrella</taxon>
    </lineage>
</organism>
<reference evidence="2 3" key="1">
    <citation type="submission" date="2014-11" db="EMBL/GenBank/DDBJ databases">
        <authorList>
            <person name="Zhu J."/>
            <person name="Qi W."/>
            <person name="Song R."/>
        </authorList>
    </citation>
    <scope>NUCLEOTIDE SEQUENCE [LARGE SCALE GENOMIC DNA]</scope>
</reference>
<proteinExistence type="predicted"/>
<feature type="region of interest" description="Disordered" evidence="1">
    <location>
        <begin position="1"/>
        <end position="22"/>
    </location>
</feature>
<dbReference type="AlphaFoldDB" id="A0A0G4H579"/>
<dbReference type="EMBL" id="CDMY01001000">
    <property type="protein sequence ID" value="CEM38760.1"/>
    <property type="molecule type" value="Genomic_DNA"/>
</dbReference>
<accession>A0A0G4H579</accession>
<dbReference type="Proteomes" id="UP000041254">
    <property type="component" value="Unassembled WGS sequence"/>
</dbReference>
<sequence length="99" mass="10945">MPLDSNHSSCRSSSLRERTRVAYSGERLRERSVLPCEEKRPTTPPQGLVKAMADREAFVGLFFGHEAFVDARGGFYIVAAGQRRRIGRSTSSRSCAPTA</sequence>
<gene>
    <name evidence="2" type="ORF">Vbra_1857</name>
</gene>
<dbReference type="InParanoid" id="A0A0G4H579"/>
<evidence type="ECO:0000313" key="2">
    <source>
        <dbReference type="EMBL" id="CEM38760.1"/>
    </source>
</evidence>
<dbReference type="VEuPathDB" id="CryptoDB:Vbra_1857"/>
<evidence type="ECO:0000256" key="1">
    <source>
        <dbReference type="SAM" id="MobiDB-lite"/>
    </source>
</evidence>
<protein>
    <submittedName>
        <fullName evidence="2">Uncharacterized protein</fullName>
    </submittedName>
</protein>